<keyword evidence="2" id="KW-0472">Membrane</keyword>
<dbReference type="AlphaFoldDB" id="A0A1C3VXE8"/>
<feature type="compositionally biased region" description="Polar residues" evidence="1">
    <location>
        <begin position="99"/>
        <end position="123"/>
    </location>
</feature>
<proteinExistence type="predicted"/>
<feature type="transmembrane region" description="Helical" evidence="2">
    <location>
        <begin position="17"/>
        <end position="38"/>
    </location>
</feature>
<keyword evidence="2" id="KW-1133">Transmembrane helix</keyword>
<dbReference type="InterPro" id="IPR009642">
    <property type="entry name" value="DUF1236"/>
</dbReference>
<evidence type="ECO:0008006" key="5">
    <source>
        <dbReference type="Google" id="ProtNLM"/>
    </source>
</evidence>
<evidence type="ECO:0000256" key="1">
    <source>
        <dbReference type="SAM" id="MobiDB-lite"/>
    </source>
</evidence>
<reference evidence="3 4" key="1">
    <citation type="submission" date="2016-08" db="EMBL/GenBank/DDBJ databases">
        <authorList>
            <person name="Seilhamer J.J."/>
        </authorList>
    </citation>
    <scope>NUCLEOTIDE SEQUENCE [LARGE SCALE GENOMIC DNA]</scope>
    <source>
        <strain evidence="3 4">CCBAU 10071</strain>
    </source>
</reference>
<sequence length="189" mass="20285">MVKDLPQDAEREGTRKLMMWGSAVAAILFVGFGLWFAAPQMFGVTDYVGRPSTGADNSAPATTVGTGVPTQRDAVSTAAKQDPAANEDSSGARARQIKESSQPANLSAQQREQLRSVLSTSQGPAMDRPNFEMMIGTSVPRQTETADLPPEVTQILNGFWGDQYLIAGKSLVIVDHHSRRVAAIIADVR</sequence>
<dbReference type="EMBL" id="FMAE01000004">
    <property type="protein sequence ID" value="SCB32348.1"/>
    <property type="molecule type" value="Genomic_DNA"/>
</dbReference>
<gene>
    <name evidence="3" type="ORF">GA0061099_1004776</name>
</gene>
<dbReference type="Proteomes" id="UP000183174">
    <property type="component" value="Unassembled WGS sequence"/>
</dbReference>
<feature type="region of interest" description="Disordered" evidence="1">
    <location>
        <begin position="55"/>
        <end position="131"/>
    </location>
</feature>
<feature type="compositionally biased region" description="Polar residues" evidence="1">
    <location>
        <begin position="55"/>
        <end position="69"/>
    </location>
</feature>
<protein>
    <recommendedName>
        <fullName evidence="5">DUF1236 domain-containing protein</fullName>
    </recommendedName>
</protein>
<keyword evidence="2" id="KW-0812">Transmembrane</keyword>
<evidence type="ECO:0000256" key="2">
    <source>
        <dbReference type="SAM" id="Phobius"/>
    </source>
</evidence>
<evidence type="ECO:0000313" key="3">
    <source>
        <dbReference type="EMBL" id="SCB32348.1"/>
    </source>
</evidence>
<dbReference type="Pfam" id="PF06823">
    <property type="entry name" value="DUF1236"/>
    <property type="match status" value="1"/>
</dbReference>
<organism evidence="3 4">
    <name type="scientific">Bradyrhizobium yuanmingense</name>
    <dbReference type="NCBI Taxonomy" id="108015"/>
    <lineage>
        <taxon>Bacteria</taxon>
        <taxon>Pseudomonadati</taxon>
        <taxon>Pseudomonadota</taxon>
        <taxon>Alphaproteobacteria</taxon>
        <taxon>Hyphomicrobiales</taxon>
        <taxon>Nitrobacteraceae</taxon>
        <taxon>Bradyrhizobium</taxon>
    </lineage>
</organism>
<evidence type="ECO:0000313" key="4">
    <source>
        <dbReference type="Proteomes" id="UP000183174"/>
    </source>
</evidence>
<accession>A0A1C3VXE8</accession>
<dbReference type="RefSeq" id="WP_050995878.1">
    <property type="nucleotide sequence ID" value="NZ_FMAE01000004.1"/>
</dbReference>
<name>A0A1C3VXE8_9BRAD</name>